<proteinExistence type="predicted"/>
<evidence type="ECO:0000313" key="1">
    <source>
        <dbReference type="EMBL" id="NHF62868.1"/>
    </source>
</evidence>
<evidence type="ECO:0008006" key="3">
    <source>
        <dbReference type="Google" id="ProtNLM"/>
    </source>
</evidence>
<dbReference type="Proteomes" id="UP000818266">
    <property type="component" value="Unassembled WGS sequence"/>
</dbReference>
<dbReference type="InterPro" id="IPR043777">
    <property type="entry name" value="DUF5719"/>
</dbReference>
<dbReference type="AlphaFoldDB" id="A0A9E5MIJ6"/>
<dbReference type="RefSeq" id="WP_152582429.1">
    <property type="nucleotide sequence ID" value="NZ_VIKT02000008.1"/>
</dbReference>
<gene>
    <name evidence="1" type="ORF">FK219_006405</name>
</gene>
<protein>
    <recommendedName>
        <fullName evidence="3">Large extracellular alpha-helical protein</fullName>
    </recommendedName>
</protein>
<accession>A0A9E5MIJ6</accession>
<name>A0A9E5MIJ6_9MICO</name>
<organism evidence="1 2">
    <name type="scientific">Microcella pacifica</name>
    <dbReference type="NCBI Taxonomy" id="2591847"/>
    <lineage>
        <taxon>Bacteria</taxon>
        <taxon>Bacillati</taxon>
        <taxon>Actinomycetota</taxon>
        <taxon>Actinomycetes</taxon>
        <taxon>Micrococcales</taxon>
        <taxon>Microbacteriaceae</taxon>
        <taxon>Microcella</taxon>
    </lineage>
</organism>
<comment type="caution">
    <text evidence="1">The sequence shown here is derived from an EMBL/GenBank/DDBJ whole genome shotgun (WGS) entry which is preliminary data.</text>
</comment>
<dbReference type="Pfam" id="PF18986">
    <property type="entry name" value="DUF5719"/>
    <property type="match status" value="1"/>
</dbReference>
<sequence>MTVTQRILAATWRAGLALAGAAAAVALGAVVLLAPVPDLAPDTAGLAVTPDRSAQTVVCTGGVLGLPRGDDPQLTVAQQPQRRSVGTGLVESTVPASDALESAPVAVTLPVDAPDTAVAAAESTRVATADLRGLAAAECGRAERTAWLVGGSTQVGRTTWIVLTNPGEVDATVDLRVWGERGLLEAPGTSGIIVAAGTQRILPLAGIAVDEASPVIAVDSSGGSIAAHLQQSVVRGLDPSGVALVTPLERPSTRHVIPALPVVGSQLALEQATGDGIGDALTTLRMLVPGDTDSDVTVTLRPADGGTGQVITTTVGAGAVLDLPLTDLPDGDWAVVVDATEPLVVAGRATAGGASGLDIEWWVPTGALQEGQEVLTSVAPSPGGVSARVHLYAPDGDVTATIDGREVLVPAGQSVVLETAANVGVRLAADGVLHASVSYRGDGLMAGTRILPPPLAAQPVTVYP</sequence>
<dbReference type="EMBL" id="VIKT02000008">
    <property type="protein sequence ID" value="NHF62868.1"/>
    <property type="molecule type" value="Genomic_DNA"/>
</dbReference>
<evidence type="ECO:0000313" key="2">
    <source>
        <dbReference type="Proteomes" id="UP000818266"/>
    </source>
</evidence>
<reference evidence="1 2" key="1">
    <citation type="submission" date="2020-03" db="EMBL/GenBank/DDBJ databases">
        <title>Chryseoglobus sp. isolated from a deep-sea seamount.</title>
        <authorList>
            <person name="Zhang D.-C."/>
        </authorList>
    </citation>
    <scope>NUCLEOTIDE SEQUENCE [LARGE SCALE GENOMIC DNA]</scope>
    <source>
        <strain evidence="1 2">KN1116</strain>
    </source>
</reference>
<dbReference type="OrthoDB" id="3264966at2"/>
<keyword evidence="2" id="KW-1185">Reference proteome</keyword>